<name>A0A1L8EIL1_HAEIR</name>
<dbReference type="InterPro" id="IPR013538">
    <property type="entry name" value="ASHA1/2-like_C"/>
</dbReference>
<dbReference type="InterPro" id="IPR036338">
    <property type="entry name" value="Aha1"/>
</dbReference>
<sequence length="346" mass="39917">MAKWGEGDPRWIVEERPDATNVNNWHWTEKNATPWSKERFVQLFKNVKISGDNIECTIESLDKCNGEATANNRKGKLIFFYEWELTLHWSGVFLSKPNIIHKGKINIPNLSEENELCDLEVTITIDESNDFSEALKLFMYNYGREKIRQLLGIYIKELKEEYSKNLILPNKNSETPATPIVKTNTKVSNNCKYDSNSKVVAPTSLGCKLDVRTLCIEEEFQCTANDLYNVLTKPDMVTSFTRTPAKVEAIRGGEFHLYGGNVHGIFDELQPEKKLSLRWRLKTWPSGHYSNVLIELEEQKHCTQMKLTQTGIPGTEYEAMKANWYRYYWHSIKQTFGFGAPLANVL</sequence>
<dbReference type="SUPFAM" id="SSF55961">
    <property type="entry name" value="Bet v1-like"/>
    <property type="match status" value="1"/>
</dbReference>
<evidence type="ECO:0000313" key="3">
    <source>
        <dbReference type="EMBL" id="JAV18521.1"/>
    </source>
</evidence>
<dbReference type="GO" id="GO:0006457">
    <property type="term" value="P:protein folding"/>
    <property type="evidence" value="ECO:0007669"/>
    <property type="project" value="TreeGrafter"/>
</dbReference>
<dbReference type="PANTHER" id="PTHR13009">
    <property type="entry name" value="HEAT SHOCK PROTEIN 90 HSP90 CO-CHAPERONE AHA-1"/>
    <property type="match status" value="1"/>
</dbReference>
<feature type="domain" description="Activator of Hsp90 ATPase AHSA1-like N-terminal" evidence="2">
    <location>
        <begin position="29"/>
        <end position="164"/>
    </location>
</feature>
<protein>
    <submittedName>
        <fullName evidence="3">Putative activator of 90 kDa heat shock protein atpase log 1</fullName>
    </submittedName>
</protein>
<dbReference type="GO" id="GO:0005829">
    <property type="term" value="C:cytosol"/>
    <property type="evidence" value="ECO:0007669"/>
    <property type="project" value="TreeGrafter"/>
</dbReference>
<reference evidence="3" key="1">
    <citation type="submission" date="2017-01" db="EMBL/GenBank/DDBJ databases">
        <title>An insight into the sialome and mialome of the horn fly, Haematobia irritans.</title>
        <authorList>
            <person name="Breijo M."/>
            <person name="Boiani M."/>
            <person name="Ures X."/>
            <person name="Rocha S."/>
            <person name="Sequeira M."/>
            <person name="Ribeiro J.M."/>
        </authorList>
    </citation>
    <scope>NUCLEOTIDE SEQUENCE</scope>
</reference>
<dbReference type="PANTHER" id="PTHR13009:SF22">
    <property type="entry name" value="LD43819P"/>
    <property type="match status" value="1"/>
</dbReference>
<dbReference type="GO" id="GO:0051087">
    <property type="term" value="F:protein-folding chaperone binding"/>
    <property type="evidence" value="ECO:0007669"/>
    <property type="project" value="InterPro"/>
</dbReference>
<evidence type="ECO:0000259" key="2">
    <source>
        <dbReference type="SMART" id="SM01000"/>
    </source>
</evidence>
<accession>A0A1L8EIL1</accession>
<dbReference type="InterPro" id="IPR023393">
    <property type="entry name" value="START-like_dom_sf"/>
</dbReference>
<evidence type="ECO:0000256" key="1">
    <source>
        <dbReference type="ARBA" id="ARBA00006817"/>
    </source>
</evidence>
<dbReference type="EMBL" id="GFDG01000278">
    <property type="protein sequence ID" value="JAV18521.1"/>
    <property type="molecule type" value="Transcribed_RNA"/>
</dbReference>
<keyword evidence="3" id="KW-0346">Stress response</keyword>
<organism evidence="3">
    <name type="scientific">Haematobia irritans</name>
    <name type="common">Horn fly</name>
    <name type="synonym">Conops irritans</name>
    <dbReference type="NCBI Taxonomy" id="7368"/>
    <lineage>
        <taxon>Eukaryota</taxon>
        <taxon>Metazoa</taxon>
        <taxon>Ecdysozoa</taxon>
        <taxon>Arthropoda</taxon>
        <taxon>Hexapoda</taxon>
        <taxon>Insecta</taxon>
        <taxon>Pterygota</taxon>
        <taxon>Neoptera</taxon>
        <taxon>Endopterygota</taxon>
        <taxon>Diptera</taxon>
        <taxon>Brachycera</taxon>
        <taxon>Muscomorpha</taxon>
        <taxon>Muscoidea</taxon>
        <taxon>Muscidae</taxon>
        <taxon>Haematobia</taxon>
    </lineage>
</organism>
<dbReference type="SUPFAM" id="SSF103111">
    <property type="entry name" value="Activator of Hsp90 ATPase, Aha1"/>
    <property type="match status" value="1"/>
</dbReference>
<dbReference type="SMART" id="SM01000">
    <property type="entry name" value="Aha1_N"/>
    <property type="match status" value="1"/>
</dbReference>
<dbReference type="Gene3D" id="3.30.530.20">
    <property type="match status" value="1"/>
</dbReference>
<dbReference type="GO" id="GO:0001671">
    <property type="term" value="F:ATPase activator activity"/>
    <property type="evidence" value="ECO:0007669"/>
    <property type="project" value="InterPro"/>
</dbReference>
<comment type="similarity">
    <text evidence="1">Belongs to the AHA1 family.</text>
</comment>
<dbReference type="InterPro" id="IPR015310">
    <property type="entry name" value="AHSA1-like_N"/>
</dbReference>
<dbReference type="Gene3D" id="3.15.10.20">
    <property type="entry name" value="Activator of Hsp90 ATPase Aha1, N-terminal domain"/>
    <property type="match status" value="1"/>
</dbReference>
<dbReference type="AlphaFoldDB" id="A0A1L8EIL1"/>
<proteinExistence type="inferred from homology"/>
<dbReference type="CDD" id="cd08892">
    <property type="entry name" value="SRPBCC_Aha1"/>
    <property type="match status" value="1"/>
</dbReference>
<dbReference type="Pfam" id="PF09229">
    <property type="entry name" value="Aha1_N"/>
    <property type="match status" value="1"/>
</dbReference>
<dbReference type="Pfam" id="PF08327">
    <property type="entry name" value="AHSA1"/>
    <property type="match status" value="1"/>
</dbReference>